<dbReference type="RefSeq" id="WP_001990972.1">
    <property type="nucleotide sequence ID" value="NZ_LDPG01000005.1"/>
</dbReference>
<feature type="coiled-coil region" evidence="1">
    <location>
        <begin position="20"/>
        <end position="47"/>
    </location>
</feature>
<comment type="caution">
    <text evidence="2">The sequence shown here is derived from an EMBL/GenBank/DDBJ whole genome shotgun (WGS) entry which is preliminary data.</text>
</comment>
<accession>A0A0J1HZ80</accession>
<protein>
    <submittedName>
        <fullName evidence="2">Uncharacterized protein</fullName>
    </submittedName>
</protein>
<keyword evidence="1" id="KW-0175">Coiled coil</keyword>
<name>A0A0J1HZ80_BACAN</name>
<dbReference type="Proteomes" id="UP000035904">
    <property type="component" value="Unassembled WGS sequence"/>
</dbReference>
<reference evidence="2 3" key="1">
    <citation type="submission" date="2015-05" db="EMBL/GenBank/DDBJ databases">
        <title>Whole genome sequence and identification of bacterial endophytes from Costus igneus.</title>
        <authorList>
            <person name="Lee Y.P."/>
            <person name="Gan H.M."/>
            <person name="Eng W."/>
            <person name="Wheatley M.S."/>
            <person name="Caraballo A."/>
            <person name="Polter S."/>
            <person name="Savka M.A."/>
            <person name="Hudson A.O."/>
        </authorList>
    </citation>
    <scope>NUCLEOTIDE SEQUENCE [LARGE SCALE GENOMIC DNA]</scope>
    <source>
        <strain evidence="2 3">RIT375</strain>
    </source>
</reference>
<dbReference type="AlphaFoldDB" id="A0A0J1HZ80"/>
<gene>
    <name evidence="2" type="ORF">ABW01_10285</name>
</gene>
<sequence>MVFLGLIESDIEQLQYEVISDKARLKLTRLIRNLSNSEDNNIKLIRQNRFVNIANNAIGKPIYVLESDYIGEYQSVEYAWHNGEIELIMRRPNTTELIEILADMIQEGLLKIDDVNEILCEDGSSVQFAMNHTDTVLVHVIPIEQIEEVEDSEEHPNIRKLIQRMENALSTEDYSGVLHASASVFETLAKDVVGLATVENQTLAGFFGGYRNRSNLPEPVLDYVLEIYNRRNAEPLAGHGSTLPPSIERAEAIVLTEMTKTFVRLERKLAMPQANNR</sequence>
<evidence type="ECO:0000313" key="3">
    <source>
        <dbReference type="Proteomes" id="UP000035904"/>
    </source>
</evidence>
<dbReference type="PATRIC" id="fig|1392.242.peg.5057"/>
<proteinExistence type="predicted"/>
<organism evidence="2 3">
    <name type="scientific">Bacillus anthracis</name>
    <name type="common">anthrax bacterium</name>
    <dbReference type="NCBI Taxonomy" id="1392"/>
    <lineage>
        <taxon>Bacteria</taxon>
        <taxon>Bacillati</taxon>
        <taxon>Bacillota</taxon>
        <taxon>Bacilli</taxon>
        <taxon>Bacillales</taxon>
        <taxon>Bacillaceae</taxon>
        <taxon>Bacillus</taxon>
        <taxon>Bacillus cereus group</taxon>
    </lineage>
</organism>
<dbReference type="EMBL" id="LDPG01000005">
    <property type="protein sequence ID" value="KLV18968.1"/>
    <property type="molecule type" value="Genomic_DNA"/>
</dbReference>
<evidence type="ECO:0000313" key="2">
    <source>
        <dbReference type="EMBL" id="KLV18968.1"/>
    </source>
</evidence>
<evidence type="ECO:0000256" key="1">
    <source>
        <dbReference type="SAM" id="Coils"/>
    </source>
</evidence>